<feature type="transmembrane region" description="Helical" evidence="6">
    <location>
        <begin position="179"/>
        <end position="200"/>
    </location>
</feature>
<keyword evidence="4 6" id="KW-1133">Transmembrane helix</keyword>
<dbReference type="KEGG" id="tjr:TherJR_1615"/>
<dbReference type="RefSeq" id="WP_013120482.1">
    <property type="nucleotide sequence ID" value="NC_014152.1"/>
</dbReference>
<reference evidence="7 8" key="1">
    <citation type="submission" date="2010-05" db="EMBL/GenBank/DDBJ databases">
        <title>Complete sequence of Thermincola sp. JR.</title>
        <authorList>
            <consortium name="US DOE Joint Genome Institute"/>
            <person name="Lucas S."/>
            <person name="Copeland A."/>
            <person name="Lapidus A."/>
            <person name="Cheng J.-F."/>
            <person name="Bruce D."/>
            <person name="Goodwin L."/>
            <person name="Pitluck S."/>
            <person name="Chertkov O."/>
            <person name="Detter J.C."/>
            <person name="Han C."/>
            <person name="Tapia R."/>
            <person name="Land M."/>
            <person name="Hauser L."/>
            <person name="Kyrpides N."/>
            <person name="Mikhailova N."/>
            <person name="Hazen T.C."/>
            <person name="Woyke T."/>
        </authorList>
    </citation>
    <scope>NUCLEOTIDE SEQUENCE [LARGE SCALE GENOMIC DNA]</scope>
    <source>
        <strain evidence="7 8">JR</strain>
    </source>
</reference>
<dbReference type="eggNOG" id="COG1279">
    <property type="taxonomic scope" value="Bacteria"/>
</dbReference>
<dbReference type="GO" id="GO:0005886">
    <property type="term" value="C:plasma membrane"/>
    <property type="evidence" value="ECO:0007669"/>
    <property type="project" value="UniProtKB-SubCell"/>
</dbReference>
<feature type="transmembrane region" description="Helical" evidence="6">
    <location>
        <begin position="146"/>
        <end position="167"/>
    </location>
</feature>
<evidence type="ECO:0000256" key="3">
    <source>
        <dbReference type="ARBA" id="ARBA00022692"/>
    </source>
</evidence>
<keyword evidence="8" id="KW-1185">Reference proteome</keyword>
<feature type="transmembrane region" description="Helical" evidence="6">
    <location>
        <begin position="112"/>
        <end position="134"/>
    </location>
</feature>
<comment type="subcellular location">
    <subcellularLocation>
        <location evidence="1">Cell membrane</location>
        <topology evidence="1">Multi-pass membrane protein</topology>
    </subcellularLocation>
</comment>
<dbReference type="PANTHER" id="PTHR30086">
    <property type="entry name" value="ARGININE EXPORTER PROTEIN ARGO"/>
    <property type="match status" value="1"/>
</dbReference>
<dbReference type="Pfam" id="PF01810">
    <property type="entry name" value="LysE"/>
    <property type="match status" value="1"/>
</dbReference>
<dbReference type="GO" id="GO:0015171">
    <property type="term" value="F:amino acid transmembrane transporter activity"/>
    <property type="evidence" value="ECO:0007669"/>
    <property type="project" value="TreeGrafter"/>
</dbReference>
<keyword evidence="5 6" id="KW-0472">Membrane</keyword>
<evidence type="ECO:0000256" key="5">
    <source>
        <dbReference type="ARBA" id="ARBA00023136"/>
    </source>
</evidence>
<keyword evidence="2" id="KW-1003">Cell membrane</keyword>
<keyword evidence="3 6" id="KW-0812">Transmembrane</keyword>
<dbReference type="AlphaFoldDB" id="D5X797"/>
<protein>
    <submittedName>
        <fullName evidence="7">Lysine exporter protein (LYSE/YGGA)</fullName>
    </submittedName>
</protein>
<dbReference type="EMBL" id="CP002028">
    <property type="protein sequence ID" value="ADG82467.1"/>
    <property type="molecule type" value="Genomic_DNA"/>
</dbReference>
<evidence type="ECO:0000256" key="2">
    <source>
        <dbReference type="ARBA" id="ARBA00022475"/>
    </source>
</evidence>
<feature type="transmembrane region" description="Helical" evidence="6">
    <location>
        <begin position="70"/>
        <end position="91"/>
    </location>
</feature>
<feature type="transmembrane region" description="Helical" evidence="6">
    <location>
        <begin position="6"/>
        <end position="27"/>
    </location>
</feature>
<evidence type="ECO:0000313" key="7">
    <source>
        <dbReference type="EMBL" id="ADG82467.1"/>
    </source>
</evidence>
<name>D5X797_THEPJ</name>
<sequence>MITAAIHGFLLAFPLIMPLGAQNIFVFNQGALHHHFVNVLPVVLTAAICDTILISLSVMGISVLVFGSVIIKSVLIGIGVVFLIYMGWTTWKSKIDNNEQNTYSSFSPTKQIIFAASVSLFNPHAIMDTVGVIGTSSLAYQGLDKFAFASATVLVSWIWFFGLAVAGRLTGKFDKKGNFIIVINKISAFIMWGAAVYLLLSLKG</sequence>
<evidence type="ECO:0000256" key="4">
    <source>
        <dbReference type="ARBA" id="ARBA00022989"/>
    </source>
</evidence>
<dbReference type="OrthoDB" id="5638726at2"/>
<dbReference type="InterPro" id="IPR001123">
    <property type="entry name" value="LeuE-type"/>
</dbReference>
<evidence type="ECO:0000256" key="6">
    <source>
        <dbReference type="SAM" id="Phobius"/>
    </source>
</evidence>
<dbReference type="Proteomes" id="UP000002377">
    <property type="component" value="Chromosome"/>
</dbReference>
<proteinExistence type="predicted"/>
<dbReference type="PANTHER" id="PTHR30086:SF20">
    <property type="entry name" value="ARGININE EXPORTER PROTEIN ARGO-RELATED"/>
    <property type="match status" value="1"/>
</dbReference>
<organism evidence="7 8">
    <name type="scientific">Thermincola potens (strain JR)</name>
    <dbReference type="NCBI Taxonomy" id="635013"/>
    <lineage>
        <taxon>Bacteria</taxon>
        <taxon>Bacillati</taxon>
        <taxon>Bacillota</taxon>
        <taxon>Clostridia</taxon>
        <taxon>Eubacteriales</taxon>
        <taxon>Thermincolaceae</taxon>
        <taxon>Thermincola</taxon>
    </lineage>
</organism>
<evidence type="ECO:0000313" key="8">
    <source>
        <dbReference type="Proteomes" id="UP000002377"/>
    </source>
</evidence>
<evidence type="ECO:0000256" key="1">
    <source>
        <dbReference type="ARBA" id="ARBA00004651"/>
    </source>
</evidence>
<dbReference type="HOGENOM" id="CLU_087840_4_0_9"/>
<feature type="transmembrane region" description="Helical" evidence="6">
    <location>
        <begin position="39"/>
        <end position="64"/>
    </location>
</feature>
<gene>
    <name evidence="7" type="ordered locus">TherJR_1615</name>
</gene>
<accession>D5X797</accession>